<name>A0A9P0F2I2_BEMTA</name>
<evidence type="ECO:0000313" key="4">
    <source>
        <dbReference type="Proteomes" id="UP001152759"/>
    </source>
</evidence>
<feature type="compositionally biased region" description="Basic and acidic residues" evidence="1">
    <location>
        <begin position="143"/>
        <end position="170"/>
    </location>
</feature>
<evidence type="ECO:0000313" key="3">
    <source>
        <dbReference type="EMBL" id="CAH0389177.1"/>
    </source>
</evidence>
<dbReference type="EMBL" id="OU963865">
    <property type="protein sequence ID" value="CAH0389177.1"/>
    <property type="molecule type" value="Genomic_DNA"/>
</dbReference>
<feature type="region of interest" description="Disordered" evidence="1">
    <location>
        <begin position="993"/>
        <end position="1089"/>
    </location>
</feature>
<feature type="compositionally biased region" description="Basic and acidic residues" evidence="1">
    <location>
        <begin position="742"/>
        <end position="756"/>
    </location>
</feature>
<feature type="compositionally biased region" description="Basic and acidic residues" evidence="1">
    <location>
        <begin position="255"/>
        <end position="270"/>
    </location>
</feature>
<dbReference type="Pfam" id="PF14846">
    <property type="entry name" value="DUF4485"/>
    <property type="match status" value="1"/>
</dbReference>
<feature type="region of interest" description="Disordered" evidence="1">
    <location>
        <begin position="933"/>
        <end position="960"/>
    </location>
</feature>
<feature type="region of interest" description="Disordered" evidence="1">
    <location>
        <begin position="689"/>
        <end position="758"/>
    </location>
</feature>
<feature type="compositionally biased region" description="Basic and acidic residues" evidence="1">
    <location>
        <begin position="421"/>
        <end position="437"/>
    </location>
</feature>
<keyword evidence="4" id="KW-1185">Reference proteome</keyword>
<evidence type="ECO:0000259" key="2">
    <source>
        <dbReference type="Pfam" id="PF14846"/>
    </source>
</evidence>
<feature type="region of interest" description="Disordered" evidence="1">
    <location>
        <begin position="881"/>
        <end position="914"/>
    </location>
</feature>
<feature type="compositionally biased region" description="Basic and acidic residues" evidence="1">
    <location>
        <begin position="715"/>
        <end position="724"/>
    </location>
</feature>
<evidence type="ECO:0000256" key="1">
    <source>
        <dbReference type="SAM" id="MobiDB-lite"/>
    </source>
</evidence>
<protein>
    <recommendedName>
        <fullName evidence="2">DUF4485 domain-containing protein</fullName>
    </recommendedName>
</protein>
<feature type="compositionally biased region" description="Polar residues" evidence="1">
    <location>
        <begin position="497"/>
        <end position="509"/>
    </location>
</feature>
<feature type="compositionally biased region" description="Basic and acidic residues" evidence="1">
    <location>
        <begin position="462"/>
        <end position="495"/>
    </location>
</feature>
<feature type="compositionally biased region" description="Basic and acidic residues" evidence="1">
    <location>
        <begin position="323"/>
        <end position="335"/>
    </location>
</feature>
<dbReference type="Proteomes" id="UP001152759">
    <property type="component" value="Chromosome 4"/>
</dbReference>
<sequence>MKNANAKREPVHGASRPSSRCETYAFYSGFVAPLIQLLPKEKDQEVAQLWLNKLNSDENEVYRIQYVLLLFYALHRGKLSCPFDRPPPDGKLPRICNDNEWIVYYERWRKSPSRICHPCLDKDTKEVSPLGLVRATTFRSRQESDECRRKDEGAFHEFQNDRSRSTERVSRTRRGSSFHRHGAEFLHWDCAETLAKCSGKKPDGGDRKTAKKSEKSSRKNSEEDVMESTEKIPEKKVVRCSEEHPKRNVSTSSRRSSDKSPEKRSRETTKKSVTGSLGEGFKNYFRRKSREGSEKSRGESPEEIRGENLWKNRGKSVVGSLKENPEKEFKRRALESFEQWPESGGRQRAGKGSSPMKNLENAVPKSTGRSPRRRAEDIVARSPGKKPDRSPDDNVTRSSGKRSEKSLEDRVVKNPGRRPGKKSEDGVERNPGKRSGESPEDGAGQSPWKSQEDVSAKSSGKRSRDLPENESAESPKERPGKSLEDKNRKRDERSPRKSSLGSVAVTQPAQGDDAGKSTGPRLIASKSYVTSKAAVSDTKIGKSLSIHVDIHLEFDKFHGLKLKPGANCRVVPGHNSLHDSTMKMLSSPTHTVPAKDANEVGNDIKSGPTAKEKEEETNKECLKFERQRAKCTVECMLKPKRVFDVDAKNIGENDKRGAHECVKDQDSSNPKEIDALLLDKLKFCPKVRHGGGSEGPDPCTEADSMDLEDSCSQDTDTHESEKFHLKSSGSTAKLKNGIRSSESARESSEKASKETSENAFTWTSETLCTGTSKKTSMGTFTFYPREGWKVVIEDKPSGDLQPEKGSDGMDPYQRNIDFEKSVSDSPSKNVIKKEFHETDPFYRILIKNEAVKDSSSPYKVKKEFDGMDSYQRNYDFEEFVKDLPSQNDTRQSLKPRRLLMKGSPGRPSDDDALGYKEKRKVSFPDQKTLEVQRFPESGLTRNNRYPDVKSSRYISRTSPEKLTDSEVVEMFISQLEDMKKTYDFHYEQLRTNQVASPRAESFGDKNPKVESSVEKNPRTENLRSGNSEIKNERTEKRGNTNPGTDSVRNKNLETQSPRKQNFKIKSEEIENPGTRLLGAQIPKPRAPGT</sequence>
<organism evidence="3 4">
    <name type="scientific">Bemisia tabaci</name>
    <name type="common">Sweetpotato whitefly</name>
    <name type="synonym">Aleurodes tabaci</name>
    <dbReference type="NCBI Taxonomy" id="7038"/>
    <lineage>
        <taxon>Eukaryota</taxon>
        <taxon>Metazoa</taxon>
        <taxon>Ecdysozoa</taxon>
        <taxon>Arthropoda</taxon>
        <taxon>Hexapoda</taxon>
        <taxon>Insecta</taxon>
        <taxon>Pterygota</taxon>
        <taxon>Neoptera</taxon>
        <taxon>Paraneoptera</taxon>
        <taxon>Hemiptera</taxon>
        <taxon>Sternorrhyncha</taxon>
        <taxon>Aleyrodoidea</taxon>
        <taxon>Aleyrodidae</taxon>
        <taxon>Aleyrodinae</taxon>
        <taxon>Bemisia</taxon>
    </lineage>
</organism>
<feature type="compositionally biased region" description="Basic and acidic residues" evidence="1">
    <location>
        <begin position="373"/>
        <end position="412"/>
    </location>
</feature>
<feature type="compositionally biased region" description="Basic and acidic residues" evidence="1">
    <location>
        <begin position="290"/>
        <end position="310"/>
    </location>
</feature>
<feature type="region of interest" description="Disordered" evidence="1">
    <location>
        <begin position="795"/>
        <end position="829"/>
    </location>
</feature>
<feature type="region of interest" description="Disordered" evidence="1">
    <location>
        <begin position="584"/>
        <end position="617"/>
    </location>
</feature>
<dbReference type="AlphaFoldDB" id="A0A9P0F2I2"/>
<feature type="compositionally biased region" description="Basic and acidic residues" evidence="1">
    <location>
        <begin position="1001"/>
        <end position="1021"/>
    </location>
</feature>
<feature type="compositionally biased region" description="Basic and acidic residues" evidence="1">
    <location>
        <begin position="200"/>
        <end position="246"/>
    </location>
</feature>
<feature type="domain" description="DUF4485" evidence="2">
    <location>
        <begin position="29"/>
        <end position="95"/>
    </location>
</feature>
<proteinExistence type="predicted"/>
<feature type="region of interest" description="Disordered" evidence="1">
    <location>
        <begin position="199"/>
        <end position="532"/>
    </location>
</feature>
<reference evidence="3" key="1">
    <citation type="submission" date="2021-12" db="EMBL/GenBank/DDBJ databases">
        <authorList>
            <person name="King R."/>
        </authorList>
    </citation>
    <scope>NUCLEOTIDE SEQUENCE</scope>
</reference>
<accession>A0A9P0F2I2</accession>
<feature type="region of interest" description="Disordered" evidence="1">
    <location>
        <begin position="143"/>
        <end position="177"/>
    </location>
</feature>
<feature type="compositionally biased region" description="Basic and acidic residues" evidence="1">
    <location>
        <begin position="1029"/>
        <end position="1038"/>
    </location>
</feature>
<dbReference type="InterPro" id="IPR027831">
    <property type="entry name" value="DUF4485"/>
</dbReference>
<feature type="compositionally biased region" description="Basic and acidic residues" evidence="1">
    <location>
        <begin position="795"/>
        <end position="807"/>
    </location>
</feature>
<gene>
    <name evidence="3" type="ORF">BEMITA_LOCUS8035</name>
</gene>